<keyword evidence="3" id="KW-0378">Hydrolase</keyword>
<keyword evidence="9" id="KW-1185">Reference proteome</keyword>
<evidence type="ECO:0000256" key="1">
    <source>
        <dbReference type="ARBA" id="ARBA00022670"/>
    </source>
</evidence>
<proteinExistence type="predicted"/>
<keyword evidence="1" id="KW-0645">Protease</keyword>
<dbReference type="InterPro" id="IPR001405">
    <property type="entry name" value="UPF0758"/>
</dbReference>
<dbReference type="GO" id="GO:0008237">
    <property type="term" value="F:metallopeptidase activity"/>
    <property type="evidence" value="ECO:0007669"/>
    <property type="project" value="UniProtKB-KW"/>
</dbReference>
<dbReference type="InterPro" id="IPR025657">
    <property type="entry name" value="RadC_JAB"/>
</dbReference>
<gene>
    <name evidence="8" type="ORF">CRT60_06645</name>
</gene>
<dbReference type="Gene3D" id="3.40.140.10">
    <property type="entry name" value="Cytidine Deaminase, domain 2"/>
    <property type="match status" value="1"/>
</dbReference>
<dbReference type="InterPro" id="IPR037518">
    <property type="entry name" value="MPN"/>
</dbReference>
<keyword evidence="2" id="KW-0479">Metal-binding</keyword>
<evidence type="ECO:0000256" key="6">
    <source>
        <dbReference type="SAM" id="MobiDB-lite"/>
    </source>
</evidence>
<protein>
    <recommendedName>
        <fullName evidence="7">MPN domain-containing protein</fullName>
    </recommendedName>
</protein>
<organism evidence="8 9">
    <name type="scientific">Azospirillum palustre</name>
    <dbReference type="NCBI Taxonomy" id="2044885"/>
    <lineage>
        <taxon>Bacteria</taxon>
        <taxon>Pseudomonadati</taxon>
        <taxon>Pseudomonadota</taxon>
        <taxon>Alphaproteobacteria</taxon>
        <taxon>Rhodospirillales</taxon>
        <taxon>Azospirillaceae</taxon>
        <taxon>Azospirillum</taxon>
    </lineage>
</organism>
<evidence type="ECO:0000313" key="8">
    <source>
        <dbReference type="EMBL" id="PGH57666.1"/>
    </source>
</evidence>
<evidence type="ECO:0000256" key="5">
    <source>
        <dbReference type="ARBA" id="ARBA00023049"/>
    </source>
</evidence>
<sequence length="264" mass="27986">MPSTAKASPRAKAGRLAAADSPRPFPLIRDPRVGGSLEGMPDEALLSSLLTMAAPDANGDVLALRLLSGHGSLETAIAAASAGKLPGGIPWDDHAAVRFRAVIELAARLVRPTLEQRPLLSSHEDLVTYARLRAACSAVQTLRLLFLDRQRQLIADELHRTGSVGDVALYVREIMSRALTMDARGLVIVHSCPSDEPPNPASVRVSCADIQKAGNLLGVELVEYLLIGRRSYVTLLGEPVVKRLARLVAAEGDGATASSEAAVR</sequence>
<dbReference type="Pfam" id="PF04002">
    <property type="entry name" value="RadC"/>
    <property type="match status" value="1"/>
</dbReference>
<evidence type="ECO:0000259" key="7">
    <source>
        <dbReference type="PROSITE" id="PS50249"/>
    </source>
</evidence>
<evidence type="ECO:0000256" key="3">
    <source>
        <dbReference type="ARBA" id="ARBA00022801"/>
    </source>
</evidence>
<accession>A0A2B8BFX7</accession>
<dbReference type="PANTHER" id="PTHR30471">
    <property type="entry name" value="DNA REPAIR PROTEIN RADC"/>
    <property type="match status" value="1"/>
</dbReference>
<keyword evidence="5" id="KW-0482">Metalloprotease</keyword>
<evidence type="ECO:0000313" key="9">
    <source>
        <dbReference type="Proteomes" id="UP000225379"/>
    </source>
</evidence>
<dbReference type="AlphaFoldDB" id="A0A2B8BFX7"/>
<dbReference type="EMBL" id="PDKW01000039">
    <property type="protein sequence ID" value="PGH57666.1"/>
    <property type="molecule type" value="Genomic_DNA"/>
</dbReference>
<dbReference type="PROSITE" id="PS50249">
    <property type="entry name" value="MPN"/>
    <property type="match status" value="1"/>
</dbReference>
<feature type="domain" description="MPN" evidence="7">
    <location>
        <begin position="119"/>
        <end position="241"/>
    </location>
</feature>
<keyword evidence="4" id="KW-0862">Zinc</keyword>
<feature type="region of interest" description="Disordered" evidence="6">
    <location>
        <begin position="1"/>
        <end position="24"/>
    </location>
</feature>
<dbReference type="GO" id="GO:0006508">
    <property type="term" value="P:proteolysis"/>
    <property type="evidence" value="ECO:0007669"/>
    <property type="project" value="UniProtKB-KW"/>
</dbReference>
<dbReference type="GO" id="GO:0046872">
    <property type="term" value="F:metal ion binding"/>
    <property type="evidence" value="ECO:0007669"/>
    <property type="project" value="UniProtKB-KW"/>
</dbReference>
<name>A0A2B8BFX7_9PROT</name>
<comment type="caution">
    <text evidence="8">The sequence shown here is derived from an EMBL/GenBank/DDBJ whole genome shotgun (WGS) entry which is preliminary data.</text>
</comment>
<dbReference type="OrthoDB" id="7303240at2"/>
<dbReference type="Proteomes" id="UP000225379">
    <property type="component" value="Unassembled WGS sequence"/>
</dbReference>
<evidence type="ECO:0000256" key="4">
    <source>
        <dbReference type="ARBA" id="ARBA00022833"/>
    </source>
</evidence>
<dbReference type="PANTHER" id="PTHR30471:SF3">
    <property type="entry name" value="UPF0758 PROTEIN YEES-RELATED"/>
    <property type="match status" value="1"/>
</dbReference>
<reference evidence="9" key="1">
    <citation type="submission" date="2017-10" db="EMBL/GenBank/DDBJ databases">
        <authorList>
            <person name="Kravchenko I.K."/>
            <person name="Grouzdev D.S."/>
        </authorList>
    </citation>
    <scope>NUCLEOTIDE SEQUENCE [LARGE SCALE GENOMIC DNA]</scope>
    <source>
        <strain evidence="9">B2</strain>
    </source>
</reference>
<evidence type="ECO:0000256" key="2">
    <source>
        <dbReference type="ARBA" id="ARBA00022723"/>
    </source>
</evidence>